<evidence type="ECO:0000313" key="7">
    <source>
        <dbReference type="EMBL" id="GAA1826982.1"/>
    </source>
</evidence>
<dbReference type="CDD" id="cd06580">
    <property type="entry name" value="TM_PBP1_transp_TpRbsC_like"/>
    <property type="match status" value="1"/>
</dbReference>
<keyword evidence="3 6" id="KW-0812">Transmembrane</keyword>
<protein>
    <submittedName>
        <fullName evidence="7">ABC transporter permease</fullName>
    </submittedName>
</protein>
<keyword evidence="2" id="KW-1003">Cell membrane</keyword>
<accession>A0ABN2MHR2</accession>
<dbReference type="Pfam" id="PF02653">
    <property type="entry name" value="BPD_transp_2"/>
    <property type="match status" value="1"/>
</dbReference>
<evidence type="ECO:0000256" key="2">
    <source>
        <dbReference type="ARBA" id="ARBA00022475"/>
    </source>
</evidence>
<name>A0ABN2MHR2_9PSEU</name>
<feature type="transmembrane region" description="Helical" evidence="6">
    <location>
        <begin position="95"/>
        <end position="117"/>
    </location>
</feature>
<evidence type="ECO:0000256" key="6">
    <source>
        <dbReference type="SAM" id="Phobius"/>
    </source>
</evidence>
<sequence length="314" mass="31749">MTDMLAQVLTLATLGVILAKTAPILLAAIGGGFTQVGGILNIGLEGMMLAGAFTGIAVGGVTNPFVGVLAAVGGAVLLALVYAVAALVLKADYTVVGIGINLLAAGGTVLLLNVLYGNAGATPGTVKSILPKIDLGVVGDIPVLGRLLDHQTPLVWLALLVVPAYWYLLYRTRFGVHLRAVGEDESAAVAAGIRVGRVRFTAILASGALCGLAGAQLAMSSVGSFNAGMTANRGFIAVAAIIFALGRPVPTLVACLVFGAADAVADRLTLGGLNSSLALLTPYVITVVALVVAAVRIRAAIRSRTRRALQHAPS</sequence>
<reference evidence="7 8" key="1">
    <citation type="journal article" date="2019" name="Int. J. Syst. Evol. Microbiol.">
        <title>The Global Catalogue of Microorganisms (GCM) 10K type strain sequencing project: providing services to taxonomists for standard genome sequencing and annotation.</title>
        <authorList>
            <consortium name="The Broad Institute Genomics Platform"/>
            <consortium name="The Broad Institute Genome Sequencing Center for Infectious Disease"/>
            <person name="Wu L."/>
            <person name="Ma J."/>
        </authorList>
    </citation>
    <scope>NUCLEOTIDE SEQUENCE [LARGE SCALE GENOMIC DNA]</scope>
    <source>
        <strain evidence="7 8">JCM 16009</strain>
    </source>
</reference>
<evidence type="ECO:0000313" key="8">
    <source>
        <dbReference type="Proteomes" id="UP001500449"/>
    </source>
</evidence>
<evidence type="ECO:0000256" key="3">
    <source>
        <dbReference type="ARBA" id="ARBA00022692"/>
    </source>
</evidence>
<keyword evidence="4 6" id="KW-1133">Transmembrane helix</keyword>
<dbReference type="InterPro" id="IPR001851">
    <property type="entry name" value="ABC_transp_permease"/>
</dbReference>
<keyword evidence="8" id="KW-1185">Reference proteome</keyword>
<gene>
    <name evidence="7" type="ORF">GCM10009836_00760</name>
</gene>
<dbReference type="Proteomes" id="UP001500449">
    <property type="component" value="Unassembled WGS sequence"/>
</dbReference>
<evidence type="ECO:0000256" key="5">
    <source>
        <dbReference type="ARBA" id="ARBA00023136"/>
    </source>
</evidence>
<proteinExistence type="predicted"/>
<feature type="transmembrane region" description="Helical" evidence="6">
    <location>
        <begin position="154"/>
        <end position="170"/>
    </location>
</feature>
<comment type="caution">
    <text evidence="7">The sequence shown here is derived from an EMBL/GenBank/DDBJ whole genome shotgun (WGS) entry which is preliminary data.</text>
</comment>
<evidence type="ECO:0000256" key="4">
    <source>
        <dbReference type="ARBA" id="ARBA00022989"/>
    </source>
</evidence>
<feature type="transmembrane region" description="Helical" evidence="6">
    <location>
        <begin position="65"/>
        <end position="89"/>
    </location>
</feature>
<feature type="transmembrane region" description="Helical" evidence="6">
    <location>
        <begin position="37"/>
        <end position="58"/>
    </location>
</feature>
<dbReference type="PANTHER" id="PTHR43370">
    <property type="entry name" value="SUGAR ABC TRANSPORTER INTEGRAL MEMBRANE PROTEIN-RELATED"/>
    <property type="match status" value="1"/>
</dbReference>
<feature type="transmembrane region" description="Helical" evidence="6">
    <location>
        <begin position="235"/>
        <end position="260"/>
    </location>
</feature>
<dbReference type="PANTHER" id="PTHR43370:SF2">
    <property type="entry name" value="ABC TRANSPORTER PERMEASE PROTEIN"/>
    <property type="match status" value="1"/>
</dbReference>
<evidence type="ECO:0000256" key="1">
    <source>
        <dbReference type="ARBA" id="ARBA00004651"/>
    </source>
</evidence>
<dbReference type="EMBL" id="BAAAQK010000001">
    <property type="protein sequence ID" value="GAA1826982.1"/>
    <property type="molecule type" value="Genomic_DNA"/>
</dbReference>
<comment type="subcellular location">
    <subcellularLocation>
        <location evidence="1">Cell membrane</location>
        <topology evidence="1">Multi-pass membrane protein</topology>
    </subcellularLocation>
</comment>
<organism evidence="7 8">
    <name type="scientific">Pseudonocardia ailaonensis</name>
    <dbReference type="NCBI Taxonomy" id="367279"/>
    <lineage>
        <taxon>Bacteria</taxon>
        <taxon>Bacillati</taxon>
        <taxon>Actinomycetota</taxon>
        <taxon>Actinomycetes</taxon>
        <taxon>Pseudonocardiales</taxon>
        <taxon>Pseudonocardiaceae</taxon>
        <taxon>Pseudonocardia</taxon>
    </lineage>
</organism>
<keyword evidence="5 6" id="KW-0472">Membrane</keyword>
<feature type="transmembrane region" description="Helical" evidence="6">
    <location>
        <begin position="280"/>
        <end position="297"/>
    </location>
</feature>